<evidence type="ECO:0000313" key="1">
    <source>
        <dbReference type="EMBL" id="MED6235450.1"/>
    </source>
</evidence>
<proteinExistence type="predicted"/>
<comment type="caution">
    <text evidence="1">The sequence shown here is derived from an EMBL/GenBank/DDBJ whole genome shotgun (WGS) entry which is preliminary data.</text>
</comment>
<dbReference type="EMBL" id="JAHUTI010010463">
    <property type="protein sequence ID" value="MED6235450.1"/>
    <property type="molecule type" value="Genomic_DNA"/>
</dbReference>
<gene>
    <name evidence="1" type="ORF">ATANTOWER_026463</name>
</gene>
<protein>
    <submittedName>
        <fullName evidence="1">Uncharacterized protein</fullName>
    </submittedName>
</protein>
<dbReference type="Proteomes" id="UP001345963">
    <property type="component" value="Unassembled WGS sequence"/>
</dbReference>
<name>A0ABU7AD24_9TELE</name>
<reference evidence="1 2" key="1">
    <citation type="submission" date="2021-07" db="EMBL/GenBank/DDBJ databases">
        <authorList>
            <person name="Palmer J.M."/>
        </authorList>
    </citation>
    <scope>NUCLEOTIDE SEQUENCE [LARGE SCALE GENOMIC DNA]</scope>
    <source>
        <strain evidence="1 2">AT_MEX2019</strain>
        <tissue evidence="1">Muscle</tissue>
    </source>
</reference>
<evidence type="ECO:0000313" key="2">
    <source>
        <dbReference type="Proteomes" id="UP001345963"/>
    </source>
</evidence>
<accession>A0ABU7AD24</accession>
<organism evidence="1 2">
    <name type="scientific">Ataeniobius toweri</name>
    <dbReference type="NCBI Taxonomy" id="208326"/>
    <lineage>
        <taxon>Eukaryota</taxon>
        <taxon>Metazoa</taxon>
        <taxon>Chordata</taxon>
        <taxon>Craniata</taxon>
        <taxon>Vertebrata</taxon>
        <taxon>Euteleostomi</taxon>
        <taxon>Actinopterygii</taxon>
        <taxon>Neopterygii</taxon>
        <taxon>Teleostei</taxon>
        <taxon>Neoteleostei</taxon>
        <taxon>Acanthomorphata</taxon>
        <taxon>Ovalentaria</taxon>
        <taxon>Atherinomorphae</taxon>
        <taxon>Cyprinodontiformes</taxon>
        <taxon>Goodeidae</taxon>
        <taxon>Ataeniobius</taxon>
    </lineage>
</organism>
<sequence>MNQTPKWIKTQDRNWSGSCQEASSNTKGAANISCKCCLCSPCDNDLLYFSTKVQDRSIFFQRKHPARVKWDICYMFHRTTFLASIPKLTFGPENSRAQKITFLTVKHGGGSIMLWGYFSSGGTMRFGMVDELTNT</sequence>
<keyword evidence="2" id="KW-1185">Reference proteome</keyword>